<sequence length="60" mass="6943">MIHEPKITYHSNGQHGQPKNYPLQIKFQSCTQQKLLTSKRANRSQTCIPKLPIKSFYGNN</sequence>
<proteinExistence type="predicted"/>
<organism evidence="1">
    <name type="scientific">Rhizophora mucronata</name>
    <name type="common">Asiatic mangrove</name>
    <dbReference type="NCBI Taxonomy" id="61149"/>
    <lineage>
        <taxon>Eukaryota</taxon>
        <taxon>Viridiplantae</taxon>
        <taxon>Streptophyta</taxon>
        <taxon>Embryophyta</taxon>
        <taxon>Tracheophyta</taxon>
        <taxon>Spermatophyta</taxon>
        <taxon>Magnoliopsida</taxon>
        <taxon>eudicotyledons</taxon>
        <taxon>Gunneridae</taxon>
        <taxon>Pentapetalae</taxon>
        <taxon>rosids</taxon>
        <taxon>fabids</taxon>
        <taxon>Malpighiales</taxon>
        <taxon>Rhizophoraceae</taxon>
        <taxon>Rhizophora</taxon>
    </lineage>
</organism>
<reference evidence="1" key="1">
    <citation type="submission" date="2018-02" db="EMBL/GenBank/DDBJ databases">
        <title>Rhizophora mucronata_Transcriptome.</title>
        <authorList>
            <person name="Meera S.P."/>
            <person name="Sreeshan A."/>
            <person name="Augustine A."/>
        </authorList>
    </citation>
    <scope>NUCLEOTIDE SEQUENCE</scope>
    <source>
        <tissue evidence="1">Leaf</tissue>
    </source>
</reference>
<evidence type="ECO:0000313" key="1">
    <source>
        <dbReference type="EMBL" id="MBX18946.1"/>
    </source>
</evidence>
<dbReference type="AlphaFoldDB" id="A0A2P2LLV4"/>
<accession>A0A2P2LLV4</accession>
<name>A0A2P2LLV4_RHIMU</name>
<dbReference type="EMBL" id="GGEC01038462">
    <property type="protein sequence ID" value="MBX18946.1"/>
    <property type="molecule type" value="Transcribed_RNA"/>
</dbReference>
<protein>
    <submittedName>
        <fullName evidence="1">Uncharacterized protein</fullName>
    </submittedName>
</protein>